<dbReference type="AlphaFoldDB" id="A0A0E0LIE3"/>
<dbReference type="EnsemblPlants" id="OPUNC07G06670.1">
    <property type="protein sequence ID" value="OPUNC07G06670.1"/>
    <property type="gene ID" value="OPUNC07G06670"/>
</dbReference>
<protein>
    <submittedName>
        <fullName evidence="2">Uncharacterized protein</fullName>
    </submittedName>
</protein>
<evidence type="ECO:0000256" key="1">
    <source>
        <dbReference type="SAM" id="MobiDB-lite"/>
    </source>
</evidence>
<evidence type="ECO:0000313" key="2">
    <source>
        <dbReference type="EnsemblPlants" id="OPUNC07G06670.1"/>
    </source>
</evidence>
<keyword evidence="3" id="KW-1185">Reference proteome</keyword>
<evidence type="ECO:0000313" key="3">
    <source>
        <dbReference type="Proteomes" id="UP000026962"/>
    </source>
</evidence>
<dbReference type="Proteomes" id="UP000026962">
    <property type="component" value="Chromosome 7"/>
</dbReference>
<feature type="region of interest" description="Disordered" evidence="1">
    <location>
        <begin position="19"/>
        <end position="66"/>
    </location>
</feature>
<sequence length="118" mass="12848">MAEGASALQAQLQAFLSNSINPTTSQAQPLRPNRRGAPAKAHPRTSKTREEEQTLKKKPAWARKFSTQSTTSVHSAYLSLIQSTIRLECVSTEEKDKSTVRPLAPVPTSNAVAHLLPT</sequence>
<reference evidence="2" key="1">
    <citation type="submission" date="2015-04" db="UniProtKB">
        <authorList>
            <consortium name="EnsemblPlants"/>
        </authorList>
    </citation>
    <scope>IDENTIFICATION</scope>
</reference>
<reference evidence="2" key="2">
    <citation type="submission" date="2018-05" db="EMBL/GenBank/DDBJ databases">
        <title>OpunRS2 (Oryza punctata Reference Sequence Version 2).</title>
        <authorList>
            <person name="Zhang J."/>
            <person name="Kudrna D."/>
            <person name="Lee S."/>
            <person name="Talag J."/>
            <person name="Welchert J."/>
            <person name="Wing R.A."/>
        </authorList>
    </citation>
    <scope>NUCLEOTIDE SEQUENCE [LARGE SCALE GENOMIC DNA]</scope>
</reference>
<accession>A0A0E0LIE3</accession>
<name>A0A0E0LIE3_ORYPU</name>
<proteinExistence type="predicted"/>
<dbReference type="HOGENOM" id="CLU_2076928_0_0_1"/>
<organism evidence="2">
    <name type="scientific">Oryza punctata</name>
    <name type="common">Red rice</name>
    <dbReference type="NCBI Taxonomy" id="4537"/>
    <lineage>
        <taxon>Eukaryota</taxon>
        <taxon>Viridiplantae</taxon>
        <taxon>Streptophyta</taxon>
        <taxon>Embryophyta</taxon>
        <taxon>Tracheophyta</taxon>
        <taxon>Spermatophyta</taxon>
        <taxon>Magnoliopsida</taxon>
        <taxon>Liliopsida</taxon>
        <taxon>Poales</taxon>
        <taxon>Poaceae</taxon>
        <taxon>BOP clade</taxon>
        <taxon>Oryzoideae</taxon>
        <taxon>Oryzeae</taxon>
        <taxon>Oryzinae</taxon>
        <taxon>Oryza</taxon>
    </lineage>
</organism>
<dbReference type="Gramene" id="OPUNC07G06670.1">
    <property type="protein sequence ID" value="OPUNC07G06670.1"/>
    <property type="gene ID" value="OPUNC07G06670"/>
</dbReference>